<keyword evidence="1" id="KW-0472">Membrane</keyword>
<evidence type="ECO:0000313" key="3">
    <source>
        <dbReference type="Proteomes" id="UP000199073"/>
    </source>
</evidence>
<name>A0A1H0UVC2_9BACT</name>
<dbReference type="EMBL" id="FNJI01000036">
    <property type="protein sequence ID" value="SDP70154.1"/>
    <property type="molecule type" value="Genomic_DNA"/>
</dbReference>
<organism evidence="2 3">
    <name type="scientific">Desulforhopalus singaporensis</name>
    <dbReference type="NCBI Taxonomy" id="91360"/>
    <lineage>
        <taxon>Bacteria</taxon>
        <taxon>Pseudomonadati</taxon>
        <taxon>Thermodesulfobacteriota</taxon>
        <taxon>Desulfobulbia</taxon>
        <taxon>Desulfobulbales</taxon>
        <taxon>Desulfocapsaceae</taxon>
        <taxon>Desulforhopalus</taxon>
    </lineage>
</organism>
<dbReference type="Proteomes" id="UP000199073">
    <property type="component" value="Unassembled WGS sequence"/>
</dbReference>
<evidence type="ECO:0000256" key="1">
    <source>
        <dbReference type="SAM" id="Phobius"/>
    </source>
</evidence>
<proteinExistence type="predicted"/>
<feature type="transmembrane region" description="Helical" evidence="1">
    <location>
        <begin position="43"/>
        <end position="66"/>
    </location>
</feature>
<protein>
    <recommendedName>
        <fullName evidence="4">DUF2254 domain-containing protein</fullName>
    </recommendedName>
</protein>
<keyword evidence="3" id="KW-1185">Reference proteome</keyword>
<feature type="transmembrane region" description="Helical" evidence="1">
    <location>
        <begin position="156"/>
        <end position="178"/>
    </location>
</feature>
<feature type="transmembrane region" description="Helical" evidence="1">
    <location>
        <begin position="130"/>
        <end position="150"/>
    </location>
</feature>
<accession>A0A1H0UVC2</accession>
<evidence type="ECO:0000313" key="2">
    <source>
        <dbReference type="EMBL" id="SDP70154.1"/>
    </source>
</evidence>
<evidence type="ECO:0008006" key="4">
    <source>
        <dbReference type="Google" id="ProtNLM"/>
    </source>
</evidence>
<sequence length="759" mass="85558">MSVPETIKSVFTRTKKAVLRKVATLYKHLYQVNYWLREWKQRYGGIVFVSVLLLLVVISFYVSPLLQDILEDYYGTEQAINGLRSLIQNVGTALLGAAAIVTSLVLFAMQVNIERMPHGLFRRLSADSRLLGAFALAFLLAITVSILSTLINQVPIVFVVIFATWAIIFILALFMYAYRRALTLINPLQQLGILITDTRREFRIWAQRAKRAIPLLDQEGTTSTTASPIDSTHDLARTIFFQINKHWTDGARRATRHAMSFARRYAEHGDHEVSRAALNTVVAITKAYIDAKGKTFYANNLVIDNPLATDGFINDTLEHLRQNIQNGIARQDEQQIEQTLQVMATLVQVYLGIDYSNLYASKSHAHIAAGYLASAIESVVPHNMADVLLEGQRLMGRAAQYLLVHGRPEDIVTLSEKIALIACTGYAKKEYRPVTMVGVTQLADLTFALLCSKHHDIRFAVEEVRRNVALVVKLLLKVPDTPLLSSHSTFLGSYYSSTNVQSLRAQLVTLVNAISEAEADNEDVQTVIRNIEQWANNLYQTEKELLLEAIKAKSHFTFDIIHWITGVTEILLAVSNAEVCYPRTRDELRKHARRLINTLTWIPEDMETVTFIENFQITEILFKAAMDAHNRGIDEVAKEIGEILLFWTFKGGRYQTGWGVLERGLCGAAVFALLSGGERIIDLMISIEKLLSGKTAPEQEVRDRAARQIRDRATSLYRKGHWSSLIEMEIAQADHEKLRLLLEDIAEILSPGIVRQEMP</sequence>
<keyword evidence="1" id="KW-1133">Transmembrane helix</keyword>
<dbReference type="AlphaFoldDB" id="A0A1H0UVC2"/>
<dbReference type="OrthoDB" id="9151006at2"/>
<gene>
    <name evidence="2" type="ORF">SAMN05660330_03748</name>
</gene>
<dbReference type="RefSeq" id="WP_092225628.1">
    <property type="nucleotide sequence ID" value="NZ_FNJI01000036.1"/>
</dbReference>
<keyword evidence="1" id="KW-0812">Transmembrane</keyword>
<feature type="transmembrane region" description="Helical" evidence="1">
    <location>
        <begin position="86"/>
        <end position="109"/>
    </location>
</feature>
<reference evidence="2 3" key="1">
    <citation type="submission" date="2016-10" db="EMBL/GenBank/DDBJ databases">
        <authorList>
            <person name="de Groot N.N."/>
        </authorList>
    </citation>
    <scope>NUCLEOTIDE SEQUENCE [LARGE SCALE GENOMIC DNA]</scope>
    <source>
        <strain evidence="2 3">DSM 12130</strain>
    </source>
</reference>